<dbReference type="PRINTS" id="PR00143">
    <property type="entry name" value="CITRTSNTHASE"/>
</dbReference>
<evidence type="ECO:0000256" key="3">
    <source>
        <dbReference type="ARBA" id="ARBA00022532"/>
    </source>
</evidence>
<dbReference type="InterPro" id="IPR036969">
    <property type="entry name" value="Citrate_synthase_sf"/>
</dbReference>
<gene>
    <name evidence="11" type="ORF">EDD80_10395</name>
</gene>
<evidence type="ECO:0000256" key="1">
    <source>
        <dbReference type="ARBA" id="ARBA00004751"/>
    </source>
</evidence>
<dbReference type="PROSITE" id="PS00480">
    <property type="entry name" value="CITRATE_SYNTHASE"/>
    <property type="match status" value="1"/>
</dbReference>
<dbReference type="Gene3D" id="2.20.28.60">
    <property type="match status" value="1"/>
</dbReference>
<evidence type="ECO:0000256" key="10">
    <source>
        <dbReference type="RuleBase" id="RU003406"/>
    </source>
</evidence>
<dbReference type="PANTHER" id="PTHR42871:SF1">
    <property type="entry name" value="CITRATE SYNTHASE"/>
    <property type="match status" value="1"/>
</dbReference>
<dbReference type="AlphaFoldDB" id="A0A4R3KTW9"/>
<evidence type="ECO:0000313" key="11">
    <source>
        <dbReference type="EMBL" id="TCS88233.1"/>
    </source>
</evidence>
<dbReference type="EMBL" id="SMAD01000003">
    <property type="protein sequence ID" value="TCS88233.1"/>
    <property type="molecule type" value="Genomic_DNA"/>
</dbReference>
<feature type="active site" evidence="8">
    <location>
        <position position="364"/>
    </location>
</feature>
<dbReference type="PANTHER" id="PTHR42871">
    <property type="entry name" value="CITRATE SYNTHASE"/>
    <property type="match status" value="1"/>
</dbReference>
<dbReference type="Gene3D" id="1.10.580.10">
    <property type="entry name" value="Citrate Synthase, domain 1"/>
    <property type="match status" value="1"/>
</dbReference>
<keyword evidence="3 9" id="KW-0816">Tricarboxylic acid cycle</keyword>
<evidence type="ECO:0000256" key="4">
    <source>
        <dbReference type="ARBA" id="ARBA00022679"/>
    </source>
</evidence>
<dbReference type="SUPFAM" id="SSF48256">
    <property type="entry name" value="Citrate synthase"/>
    <property type="match status" value="1"/>
</dbReference>
<keyword evidence="12" id="KW-1185">Reference proteome</keyword>
<comment type="pathway">
    <text evidence="1 9">Carbohydrate metabolism; tricarboxylic acid cycle; isocitrate from oxaloacetate: step 1/2.</text>
</comment>
<protein>
    <recommendedName>
        <fullName evidence="6 7">Citrate synthase</fullName>
    </recommendedName>
</protein>
<dbReference type="OrthoDB" id="9800864at2"/>
<evidence type="ECO:0000256" key="9">
    <source>
        <dbReference type="RuleBase" id="RU003370"/>
    </source>
</evidence>
<feature type="active site" evidence="8">
    <location>
        <position position="307"/>
    </location>
</feature>
<evidence type="ECO:0000256" key="2">
    <source>
        <dbReference type="ARBA" id="ARBA00010566"/>
    </source>
</evidence>
<organism evidence="11 12">
    <name type="scientific">Anseongella ginsenosidimutans</name>
    <dbReference type="NCBI Taxonomy" id="496056"/>
    <lineage>
        <taxon>Bacteria</taxon>
        <taxon>Pseudomonadati</taxon>
        <taxon>Bacteroidota</taxon>
        <taxon>Sphingobacteriia</taxon>
        <taxon>Sphingobacteriales</taxon>
        <taxon>Sphingobacteriaceae</taxon>
        <taxon>Anseongella</taxon>
    </lineage>
</organism>
<comment type="similarity">
    <text evidence="2 7 10">Belongs to the citrate synthase family.</text>
</comment>
<dbReference type="InterPro" id="IPR010953">
    <property type="entry name" value="Citrate_synthase_typ-I"/>
</dbReference>
<dbReference type="UniPathway" id="UPA00223">
    <property type="reaction ID" value="UER00717"/>
</dbReference>
<dbReference type="PIRSF" id="PIRSF001369">
    <property type="entry name" value="Citrate_synth"/>
    <property type="match status" value="1"/>
</dbReference>
<comment type="caution">
    <text evidence="11">The sequence shown here is derived from an EMBL/GenBank/DDBJ whole genome shotgun (WGS) entry which is preliminary data.</text>
</comment>
<evidence type="ECO:0000256" key="5">
    <source>
        <dbReference type="ARBA" id="ARBA00049288"/>
    </source>
</evidence>
<evidence type="ECO:0000256" key="6">
    <source>
        <dbReference type="NCBIfam" id="TIGR01798"/>
    </source>
</evidence>
<dbReference type="Proteomes" id="UP000295807">
    <property type="component" value="Unassembled WGS sequence"/>
</dbReference>
<evidence type="ECO:0000256" key="7">
    <source>
        <dbReference type="PIRNR" id="PIRNR001369"/>
    </source>
</evidence>
<comment type="catalytic activity">
    <reaction evidence="5 9">
        <text>oxaloacetate + acetyl-CoA + H2O = citrate + CoA + H(+)</text>
        <dbReference type="Rhea" id="RHEA:16845"/>
        <dbReference type="ChEBI" id="CHEBI:15377"/>
        <dbReference type="ChEBI" id="CHEBI:15378"/>
        <dbReference type="ChEBI" id="CHEBI:16452"/>
        <dbReference type="ChEBI" id="CHEBI:16947"/>
        <dbReference type="ChEBI" id="CHEBI:57287"/>
        <dbReference type="ChEBI" id="CHEBI:57288"/>
        <dbReference type="EC" id="2.3.3.16"/>
    </reaction>
</comment>
<evidence type="ECO:0000313" key="12">
    <source>
        <dbReference type="Proteomes" id="UP000295807"/>
    </source>
</evidence>
<dbReference type="NCBIfam" id="TIGR01798">
    <property type="entry name" value="cit_synth_I"/>
    <property type="match status" value="1"/>
</dbReference>
<dbReference type="GO" id="GO:0005737">
    <property type="term" value="C:cytoplasm"/>
    <property type="evidence" value="ECO:0007669"/>
    <property type="project" value="InterPro"/>
</dbReference>
<dbReference type="InterPro" id="IPR016143">
    <property type="entry name" value="Citrate_synth-like_sm_a-sub"/>
</dbReference>
<dbReference type="RefSeq" id="WP_132128459.1">
    <property type="nucleotide sequence ID" value="NZ_CP042432.1"/>
</dbReference>
<accession>A0A4R3KTW9</accession>
<keyword evidence="4 7" id="KW-0808">Transferase</keyword>
<dbReference type="Pfam" id="PF00285">
    <property type="entry name" value="Citrate_synt"/>
    <property type="match status" value="1"/>
</dbReference>
<dbReference type="InterPro" id="IPR024176">
    <property type="entry name" value="Citrate_synthase_bac-typ"/>
</dbReference>
<dbReference type="Gene3D" id="1.10.230.10">
    <property type="entry name" value="Cytochrome P450-Terp, domain 2"/>
    <property type="match status" value="1"/>
</dbReference>
<name>A0A4R3KTW9_9SPHI</name>
<dbReference type="InterPro" id="IPR002020">
    <property type="entry name" value="Citrate_synthase"/>
</dbReference>
<dbReference type="GO" id="GO:0006099">
    <property type="term" value="P:tricarboxylic acid cycle"/>
    <property type="evidence" value="ECO:0007669"/>
    <property type="project" value="UniProtKB-UniRule"/>
</dbReference>
<dbReference type="GO" id="GO:0036440">
    <property type="term" value="F:citrate synthase activity"/>
    <property type="evidence" value="ECO:0007669"/>
    <property type="project" value="UniProtKB-EC"/>
</dbReference>
<dbReference type="CDD" id="cd06114">
    <property type="entry name" value="EcCS_like"/>
    <property type="match status" value="1"/>
</dbReference>
<dbReference type="NCBIfam" id="NF004126">
    <property type="entry name" value="PRK05614.1"/>
    <property type="match status" value="1"/>
</dbReference>
<reference evidence="11 12" key="1">
    <citation type="submission" date="2019-03" db="EMBL/GenBank/DDBJ databases">
        <title>Genomic Encyclopedia of Type Strains, Phase IV (KMG-IV): sequencing the most valuable type-strain genomes for metagenomic binning, comparative biology and taxonomic classification.</title>
        <authorList>
            <person name="Goeker M."/>
        </authorList>
    </citation>
    <scope>NUCLEOTIDE SEQUENCE [LARGE SCALE GENOMIC DNA]</scope>
    <source>
        <strain evidence="11 12">DSM 21100</strain>
    </source>
</reference>
<dbReference type="InterPro" id="IPR019810">
    <property type="entry name" value="Citrate_synthase_AS"/>
</dbReference>
<sequence>MSENAELKVGEKVFTLPIITGSENEQAIDISKLRAESGLITIDPGYKNTGSTQSAITFLDGEKGVLRYRGYPIEQLAEKSSFLEVVYLLIYGEAPNRQEIQQFQDKINHHTLIHEDMKKFFDGYPSKSHPMGQLAALVCSLSTFYPESLEPDMNEEEVDQTIIKLLAKMPTIVSWIYKKSMGHPYMYPKNKLDYVSNFLYTTFGHRTEEYEIDPVVVNAMNKLLILHADHEQNCSTSTVRIVGSSNSNLFASVSAGIAALWGPLHGGANQAVIEMLEVIRKDGGDVDKWVEKAKSKTDSFRLMGFGHRVYKNFDPRAKIIKKACDDILDKLGIDDPVLDIAKRLEKAALEDSYFVDRKLYPNVDFYSGIIYRALGFPTEMFTVLFALGRLPGWIAQWKEMRENKEPIGRPRQVYVGSGARDFKEISE</sequence>
<dbReference type="FunFam" id="1.10.230.10:FF:000002">
    <property type="entry name" value="Citrate synthase"/>
    <property type="match status" value="1"/>
</dbReference>
<dbReference type="InterPro" id="IPR016142">
    <property type="entry name" value="Citrate_synth-like_lrg_a-sub"/>
</dbReference>
<proteinExistence type="inferred from homology"/>
<evidence type="ECO:0000256" key="8">
    <source>
        <dbReference type="PIRSR" id="PIRSR001369-1"/>
    </source>
</evidence>